<dbReference type="InParanoid" id="B2W7D3"/>
<sequence>MVSCALIACAHPAGAERQLVSGINLWEDLEDMPWALGTATAFLRLPLHLTRRYNGRSFFILATGKAAARY</sequence>
<proteinExistence type="predicted"/>
<accession>B2W7D3</accession>
<dbReference type="AlphaFoldDB" id="B2W7D3"/>
<name>B2W7D3_PYRTR</name>
<gene>
    <name evidence="1" type="ORF">PTRG_05721</name>
</gene>
<dbReference type="HOGENOM" id="CLU_2759042_0_0_1"/>
<reference evidence="2" key="1">
    <citation type="journal article" date="2013" name="G3 (Bethesda)">
        <title>Comparative genomics of a plant-pathogenic fungus, Pyrenophora tritici-repentis, reveals transduplication and the impact of repeat elements on pathogenicity and population divergence.</title>
        <authorList>
            <person name="Manning V.A."/>
            <person name="Pandelova I."/>
            <person name="Dhillon B."/>
            <person name="Wilhelm L.J."/>
            <person name="Goodwin S.B."/>
            <person name="Berlin A.M."/>
            <person name="Figueroa M."/>
            <person name="Freitag M."/>
            <person name="Hane J.K."/>
            <person name="Henrissat B."/>
            <person name="Holman W.H."/>
            <person name="Kodira C.D."/>
            <person name="Martin J."/>
            <person name="Oliver R.P."/>
            <person name="Robbertse B."/>
            <person name="Schackwitz W."/>
            <person name="Schwartz D.C."/>
            <person name="Spatafora J.W."/>
            <person name="Turgeon B.G."/>
            <person name="Yandava C."/>
            <person name="Young S."/>
            <person name="Zhou S."/>
            <person name="Zeng Q."/>
            <person name="Grigoriev I.V."/>
            <person name="Ma L.-J."/>
            <person name="Ciuffetti L.M."/>
        </authorList>
    </citation>
    <scope>NUCLEOTIDE SEQUENCE [LARGE SCALE GENOMIC DNA]</scope>
    <source>
        <strain evidence="2">Pt-1C-BFP</strain>
    </source>
</reference>
<organism evidence="1 2">
    <name type="scientific">Pyrenophora tritici-repentis (strain Pt-1C-BFP)</name>
    <name type="common">Wheat tan spot fungus</name>
    <name type="synonym">Drechslera tritici-repentis</name>
    <dbReference type="NCBI Taxonomy" id="426418"/>
    <lineage>
        <taxon>Eukaryota</taxon>
        <taxon>Fungi</taxon>
        <taxon>Dikarya</taxon>
        <taxon>Ascomycota</taxon>
        <taxon>Pezizomycotina</taxon>
        <taxon>Dothideomycetes</taxon>
        <taxon>Pleosporomycetidae</taxon>
        <taxon>Pleosporales</taxon>
        <taxon>Pleosporineae</taxon>
        <taxon>Pleosporaceae</taxon>
        <taxon>Pyrenophora</taxon>
    </lineage>
</organism>
<evidence type="ECO:0000313" key="2">
    <source>
        <dbReference type="Proteomes" id="UP000001471"/>
    </source>
</evidence>
<evidence type="ECO:0000313" key="1">
    <source>
        <dbReference type="EMBL" id="EDU48641.1"/>
    </source>
</evidence>
<dbReference type="Proteomes" id="UP000001471">
    <property type="component" value="Unassembled WGS sequence"/>
</dbReference>
<dbReference type="EMBL" id="DS231619">
    <property type="protein sequence ID" value="EDU48641.1"/>
    <property type="molecule type" value="Genomic_DNA"/>
</dbReference>
<protein>
    <submittedName>
        <fullName evidence="1">Uncharacterized protein</fullName>
    </submittedName>
</protein>